<feature type="region of interest" description="Disordered" evidence="2">
    <location>
        <begin position="520"/>
        <end position="635"/>
    </location>
</feature>
<dbReference type="GO" id="GO:0006508">
    <property type="term" value="P:proteolysis"/>
    <property type="evidence" value="ECO:0007669"/>
    <property type="project" value="UniProtKB-KW"/>
</dbReference>
<dbReference type="PROSITE" id="PS00973">
    <property type="entry name" value="USP_2"/>
    <property type="match status" value="1"/>
</dbReference>
<dbReference type="InterPro" id="IPR038765">
    <property type="entry name" value="Papain-like_cys_pep_sf"/>
</dbReference>
<dbReference type="Proteomes" id="UP000304928">
    <property type="component" value="Unassembled WGS sequence"/>
</dbReference>
<comment type="caution">
    <text evidence="5">The sequence shown here is derived from an EMBL/GenBank/DDBJ whole genome shotgun (WGS) entry which is preliminary data.</text>
</comment>
<dbReference type="Gene3D" id="3.90.70.10">
    <property type="entry name" value="Cysteine proteinases"/>
    <property type="match status" value="1"/>
</dbReference>
<evidence type="ECO:0000256" key="2">
    <source>
        <dbReference type="SAM" id="MobiDB-lite"/>
    </source>
</evidence>
<evidence type="ECO:0000256" key="1">
    <source>
        <dbReference type="RuleBase" id="RU366025"/>
    </source>
</evidence>
<evidence type="ECO:0000313" key="5">
    <source>
        <dbReference type="EMBL" id="THW91705.1"/>
    </source>
</evidence>
<keyword evidence="1" id="KW-0378">Hydrolase</keyword>
<evidence type="ECO:0000313" key="6">
    <source>
        <dbReference type="Proteomes" id="UP000304928"/>
    </source>
</evidence>
<gene>
    <name evidence="5" type="ORF">D6D15_03658</name>
</gene>
<feature type="region of interest" description="Disordered" evidence="2">
    <location>
        <begin position="230"/>
        <end position="302"/>
    </location>
</feature>
<keyword evidence="1" id="KW-0645">Protease</keyword>
<reference evidence="5 6" key="1">
    <citation type="submission" date="2018-10" db="EMBL/GenBank/DDBJ databases">
        <title>Fifty Aureobasidium pullulans genomes reveal a recombining polyextremotolerant generalist.</title>
        <authorList>
            <person name="Gostincar C."/>
            <person name="Turk M."/>
            <person name="Zajc J."/>
            <person name="Gunde-Cimerman N."/>
        </authorList>
    </citation>
    <scope>NUCLEOTIDE SEQUENCE [LARGE SCALE GENOMIC DNA]</scope>
    <source>
        <strain evidence="5 6">EXF-10507</strain>
    </source>
</reference>
<feature type="compositionally biased region" description="Polar residues" evidence="2">
    <location>
        <begin position="520"/>
        <end position="529"/>
    </location>
</feature>
<comment type="similarity">
    <text evidence="1">Belongs to the peptidase C19 family.</text>
</comment>
<evidence type="ECO:0000259" key="4">
    <source>
        <dbReference type="PROSITE" id="PS50235"/>
    </source>
</evidence>
<comment type="catalytic activity">
    <reaction evidence="1">
        <text>Thiol-dependent hydrolysis of ester, thioester, amide, peptide and isopeptide bonds formed by the C-terminal Gly of ubiquitin (a 76-residue protein attached to proteins as an intracellular targeting signal).</text>
        <dbReference type="EC" id="3.4.19.12"/>
    </reaction>
</comment>
<feature type="transmembrane region" description="Helical" evidence="3">
    <location>
        <begin position="45"/>
        <end position="69"/>
    </location>
</feature>
<proteinExistence type="inferred from homology"/>
<dbReference type="AlphaFoldDB" id="A0A4S9BEM4"/>
<protein>
    <recommendedName>
        <fullName evidence="1">Ubiquitin carboxyl-terminal hydrolase</fullName>
        <ecNumber evidence="1">3.4.19.12</ecNumber>
    </recommendedName>
</protein>
<evidence type="ECO:0000256" key="3">
    <source>
        <dbReference type="SAM" id="Phobius"/>
    </source>
</evidence>
<dbReference type="GO" id="GO:0004843">
    <property type="term" value="F:cysteine-type deubiquitinase activity"/>
    <property type="evidence" value="ECO:0007669"/>
    <property type="project" value="UniProtKB-UniRule"/>
</dbReference>
<dbReference type="PANTHER" id="PTHR24006">
    <property type="entry name" value="UBIQUITIN CARBOXYL-TERMINAL HYDROLASE"/>
    <property type="match status" value="1"/>
</dbReference>
<accession>A0A4S9BEM4</accession>
<dbReference type="InterPro" id="IPR050164">
    <property type="entry name" value="Peptidase_C19"/>
</dbReference>
<dbReference type="InterPro" id="IPR028889">
    <property type="entry name" value="USP"/>
</dbReference>
<keyword evidence="1" id="KW-0833">Ubl conjugation pathway</keyword>
<keyword evidence="3" id="KW-0472">Membrane</keyword>
<dbReference type="CDD" id="cd02662">
    <property type="entry name" value="Peptidase_C19F"/>
    <property type="match status" value="1"/>
</dbReference>
<dbReference type="GO" id="GO:0005829">
    <property type="term" value="C:cytosol"/>
    <property type="evidence" value="ECO:0007669"/>
    <property type="project" value="TreeGrafter"/>
</dbReference>
<feature type="compositionally biased region" description="Polar residues" evidence="2">
    <location>
        <begin position="261"/>
        <end position="271"/>
    </location>
</feature>
<dbReference type="EC" id="3.4.19.12" evidence="1"/>
<dbReference type="PANTHER" id="PTHR24006:SF904">
    <property type="entry name" value="UBIQUITIN CARBOXYL-TERMINAL HYDROLASE 16"/>
    <property type="match status" value="1"/>
</dbReference>
<feature type="compositionally biased region" description="Polar residues" evidence="2">
    <location>
        <begin position="589"/>
        <end position="619"/>
    </location>
</feature>
<dbReference type="GO" id="GO:0005634">
    <property type="term" value="C:nucleus"/>
    <property type="evidence" value="ECO:0007669"/>
    <property type="project" value="TreeGrafter"/>
</dbReference>
<dbReference type="PROSITE" id="PS00972">
    <property type="entry name" value="USP_1"/>
    <property type="match status" value="1"/>
</dbReference>
<feature type="compositionally biased region" description="Low complexity" evidence="2">
    <location>
        <begin position="549"/>
        <end position="562"/>
    </location>
</feature>
<dbReference type="EMBL" id="QZAR01000046">
    <property type="protein sequence ID" value="THW91705.1"/>
    <property type="molecule type" value="Genomic_DNA"/>
</dbReference>
<dbReference type="Pfam" id="PF00443">
    <property type="entry name" value="UCH"/>
    <property type="match status" value="1"/>
</dbReference>
<organism evidence="5 6">
    <name type="scientific">Aureobasidium pullulans</name>
    <name type="common">Black yeast</name>
    <name type="synonym">Pullularia pullulans</name>
    <dbReference type="NCBI Taxonomy" id="5580"/>
    <lineage>
        <taxon>Eukaryota</taxon>
        <taxon>Fungi</taxon>
        <taxon>Dikarya</taxon>
        <taxon>Ascomycota</taxon>
        <taxon>Pezizomycotina</taxon>
        <taxon>Dothideomycetes</taxon>
        <taxon>Dothideomycetidae</taxon>
        <taxon>Dothideales</taxon>
        <taxon>Saccotheciaceae</taxon>
        <taxon>Aureobasidium</taxon>
    </lineage>
</organism>
<dbReference type="SUPFAM" id="SSF54001">
    <property type="entry name" value="Cysteine proteinases"/>
    <property type="match status" value="1"/>
</dbReference>
<sequence>MTSNFHHEASTPFHPAYHQHSGIHLALQSFRPIVFARMPDKPLTIATYAAGASLAAITLVYVFGPTFMLDDEAAQSSRSTRKRGVVGLVNPANDCFINSVLQTMAGLPELRIYLIRELHRRKLDGKEIYSIVEQHEDEISPNEGKDIVKMNETKEPSWKVLGLQQGLVTAGLKDILDALNERPIYKKTISARTFVSVMETAFKTRISRQQQDAQEFLQIVAERLSEEYHAGRNARRKAKSLKSPSTTTLRAPESEDEKTNGHANRSNTLRPQESARGLQAKSEIEQIRQSVHQLPQAEDDDLQDDPGFPFEGKIEAQIECMTCHYKPKPSASGFVTLTLNVPHHSSTTLNACFDGMLKVEHIDDYKCERCRLEHAIQVRTKELSRVTDDQTRDTLAHELSQMERAFATDPEDLPKHIKLPNPSLAPKRRISRHMRISNFPKVLAIHLSRSVWDPNSSSSKNMAKVSFPETLPLGGLLDQHSYRLLGVVTHKGGHNSGHYESFRRQYLAEPYSAKLSMGTQGMYSAQGTPRASGMPSPMLEPSTPGLTHSPSSSGNSTSSRSSSVRKRFSLRHRQHSKTTDANGDEKDTVSSSSGAETNGHIKSTSEPTHQQTQRTSSKPGKSLDLSRLKRKQRNQHNRWWRISDDKIKESKTSDVLGMQREVYLLFYEIVAPEV</sequence>
<feature type="compositionally biased region" description="Basic residues" evidence="2">
    <location>
        <begin position="563"/>
        <end position="576"/>
    </location>
</feature>
<keyword evidence="1" id="KW-0788">Thiol protease</keyword>
<name>A0A4S9BEM4_AURPU</name>
<dbReference type="InterPro" id="IPR018200">
    <property type="entry name" value="USP_CS"/>
</dbReference>
<dbReference type="InterPro" id="IPR001394">
    <property type="entry name" value="Peptidase_C19_UCH"/>
</dbReference>
<keyword evidence="3" id="KW-0812">Transmembrane</keyword>
<dbReference type="PROSITE" id="PS50235">
    <property type="entry name" value="USP_3"/>
    <property type="match status" value="1"/>
</dbReference>
<keyword evidence="3" id="KW-1133">Transmembrane helix</keyword>
<dbReference type="GO" id="GO:0016579">
    <property type="term" value="P:protein deubiquitination"/>
    <property type="evidence" value="ECO:0007669"/>
    <property type="project" value="InterPro"/>
</dbReference>
<feature type="domain" description="USP" evidence="4">
    <location>
        <begin position="86"/>
        <end position="670"/>
    </location>
</feature>